<dbReference type="AlphaFoldDB" id="N1V2A8"/>
<dbReference type="InterPro" id="IPR013321">
    <property type="entry name" value="Arc_rbn_hlx_hlx"/>
</dbReference>
<reference evidence="1 2" key="1">
    <citation type="journal article" date="2013" name="Genome Announc.">
        <title>Draft Genome Sequence of Arthrobacter crystallopoietes Strain BAB-32, Revealing Genes for Bioremediation.</title>
        <authorList>
            <person name="Joshi M.N."/>
            <person name="Pandit A.S."/>
            <person name="Sharma A."/>
            <person name="Pandya R.V."/>
            <person name="Desai S.M."/>
            <person name="Saxena A.K."/>
            <person name="Bagatharia S.B."/>
        </authorList>
    </citation>
    <scope>NUCLEOTIDE SEQUENCE [LARGE SCALE GENOMIC DNA]</scope>
    <source>
        <strain evidence="1 2">BAB-32</strain>
    </source>
</reference>
<gene>
    <name evidence="1" type="ORF">D477_004167</name>
</gene>
<evidence type="ECO:0000313" key="2">
    <source>
        <dbReference type="Proteomes" id="UP000010729"/>
    </source>
</evidence>
<evidence type="ECO:0008006" key="3">
    <source>
        <dbReference type="Google" id="ProtNLM"/>
    </source>
</evidence>
<dbReference type="GO" id="GO:0006355">
    <property type="term" value="P:regulation of DNA-templated transcription"/>
    <property type="evidence" value="ECO:0007669"/>
    <property type="project" value="InterPro"/>
</dbReference>
<comment type="caution">
    <text evidence="1">The sequence shown here is derived from an EMBL/GenBank/DDBJ whole genome shotgun (WGS) entry which is preliminary data.</text>
</comment>
<organism evidence="1 2">
    <name type="scientific">Arthrobacter crystallopoietes BAB-32</name>
    <dbReference type="NCBI Taxonomy" id="1246476"/>
    <lineage>
        <taxon>Bacteria</taxon>
        <taxon>Bacillati</taxon>
        <taxon>Actinomycetota</taxon>
        <taxon>Actinomycetes</taxon>
        <taxon>Micrococcales</taxon>
        <taxon>Micrococcaceae</taxon>
        <taxon>Crystallibacter</taxon>
    </lineage>
</organism>
<evidence type="ECO:0000313" key="1">
    <source>
        <dbReference type="EMBL" id="EMY35480.1"/>
    </source>
</evidence>
<dbReference type="InterPro" id="IPR010985">
    <property type="entry name" value="Ribbon_hlx_hlx"/>
</dbReference>
<accession>N1V2A8</accession>
<dbReference type="Gene3D" id="1.10.1220.10">
    <property type="entry name" value="Met repressor-like"/>
    <property type="match status" value="1"/>
</dbReference>
<protein>
    <recommendedName>
        <fullName evidence="3">Ribbon-helix-helix protein CopG domain-containing protein</fullName>
    </recommendedName>
</protein>
<name>N1V2A8_9MICC</name>
<dbReference type="SUPFAM" id="SSF47598">
    <property type="entry name" value="Ribbon-helix-helix"/>
    <property type="match status" value="1"/>
</dbReference>
<dbReference type="EMBL" id="ANPE02000072">
    <property type="protein sequence ID" value="EMY35480.1"/>
    <property type="molecule type" value="Genomic_DNA"/>
</dbReference>
<sequence length="78" mass="8690">MEVVAVPNVLIRGLSDEAVARIDRSAEELGLSRNEYLRRQLEGDAPRPAAKVTEESWKRSAEILADLADPDVMADAWR</sequence>
<keyword evidence="2" id="KW-1185">Reference proteome</keyword>
<dbReference type="Proteomes" id="UP000010729">
    <property type="component" value="Unassembled WGS sequence"/>
</dbReference>
<proteinExistence type="predicted"/>